<proteinExistence type="predicted"/>
<evidence type="ECO:0000313" key="1">
    <source>
        <dbReference type="EMBL" id="MBF4274729.1"/>
    </source>
</evidence>
<accession>A0ABD4KW86</accession>
<feature type="non-terminal residue" evidence="1">
    <location>
        <position position="1"/>
    </location>
</feature>
<dbReference type="AlphaFoldDB" id="A0ABD4KW86"/>
<name>A0ABD4KW86_VIBAN</name>
<dbReference type="Proteomes" id="UP000722957">
    <property type="component" value="Unassembled WGS sequence"/>
</dbReference>
<sequence length="125" mass="14698">VEHNLRAASEELLNCVLTNESVRQLGEILCNRIYRKSQLCKKTYSVQNKILSRNEAIDLLRDFALKNALLPKAYPDVDLADIVTPLFDERVEYRRKRGFVQGFNFKAYRYDHVVDMLVDWVDEVF</sequence>
<organism evidence="1 2">
    <name type="scientific">Vibrio anguillarum</name>
    <name type="common">Listonella anguillarum</name>
    <dbReference type="NCBI Taxonomy" id="55601"/>
    <lineage>
        <taxon>Bacteria</taxon>
        <taxon>Pseudomonadati</taxon>
        <taxon>Pseudomonadota</taxon>
        <taxon>Gammaproteobacteria</taxon>
        <taxon>Vibrionales</taxon>
        <taxon>Vibrionaceae</taxon>
        <taxon>Vibrio</taxon>
    </lineage>
</organism>
<reference evidence="1 2" key="1">
    <citation type="journal article" date="2021" name="PeerJ">
        <title>Analysis of 44 Vibrio anguillarum genomes reveals high genetic diversity.</title>
        <authorList>
            <person name="Hansen M.J."/>
            <person name="Dalsgaard I."/>
        </authorList>
    </citation>
    <scope>NUCLEOTIDE SEQUENCE [LARGE SCALE GENOMIC DNA]</scope>
    <source>
        <strain evidence="1 2">17-16730-2A</strain>
    </source>
</reference>
<comment type="caution">
    <text evidence="1">The sequence shown here is derived from an EMBL/GenBank/DDBJ whole genome shotgun (WGS) entry which is preliminary data.</text>
</comment>
<gene>
    <name evidence="1" type="ORF">EAY07_22535</name>
</gene>
<evidence type="ECO:0000313" key="2">
    <source>
        <dbReference type="Proteomes" id="UP000722957"/>
    </source>
</evidence>
<dbReference type="EMBL" id="RDOM01000510">
    <property type="protein sequence ID" value="MBF4274729.1"/>
    <property type="molecule type" value="Genomic_DNA"/>
</dbReference>
<feature type="non-terminal residue" evidence="1">
    <location>
        <position position="125"/>
    </location>
</feature>
<protein>
    <submittedName>
        <fullName evidence="1">Uncharacterized protein</fullName>
    </submittedName>
</protein>